<keyword evidence="2 5" id="KW-0812">Transmembrane</keyword>
<feature type="transmembrane region" description="Helical" evidence="5">
    <location>
        <begin position="67"/>
        <end position="86"/>
    </location>
</feature>
<dbReference type="PANTHER" id="PTHR23291:SF112">
    <property type="entry name" value="GROWTH HORMONE-INDUCIBLE TRANSMEMBRANE PROTEIN"/>
    <property type="match status" value="1"/>
</dbReference>
<reference evidence="6 7" key="1">
    <citation type="submission" date="2019-07" db="EMBL/GenBank/DDBJ databases">
        <authorList>
            <person name="Jastrzebski P J."/>
            <person name="Paukszto L."/>
            <person name="Jastrzebski P J."/>
        </authorList>
    </citation>
    <scope>NUCLEOTIDE SEQUENCE [LARGE SCALE GENOMIC DNA]</scope>
    <source>
        <strain evidence="6 7">WMS-il1</strain>
    </source>
</reference>
<dbReference type="GO" id="GO:0005743">
    <property type="term" value="C:mitochondrial inner membrane"/>
    <property type="evidence" value="ECO:0007669"/>
    <property type="project" value="TreeGrafter"/>
</dbReference>
<dbReference type="PANTHER" id="PTHR23291">
    <property type="entry name" value="BAX INHIBITOR-RELATED"/>
    <property type="match status" value="1"/>
</dbReference>
<accession>A0A564XVS9</accession>
<name>A0A564XVS9_HYMDI</name>
<dbReference type="Pfam" id="PF01027">
    <property type="entry name" value="Bax1-I"/>
    <property type="match status" value="1"/>
</dbReference>
<feature type="transmembrane region" description="Helical" evidence="5">
    <location>
        <begin position="114"/>
        <end position="133"/>
    </location>
</feature>
<proteinExistence type="inferred from homology"/>
<dbReference type="AlphaFoldDB" id="A0A564XVS9"/>
<feature type="transmembrane region" description="Helical" evidence="5">
    <location>
        <begin position="145"/>
        <end position="169"/>
    </location>
</feature>
<evidence type="ECO:0000313" key="6">
    <source>
        <dbReference type="EMBL" id="VUZ38859.1"/>
    </source>
</evidence>
<evidence type="ECO:0000256" key="3">
    <source>
        <dbReference type="ARBA" id="ARBA00022989"/>
    </source>
</evidence>
<comment type="subcellular location">
    <subcellularLocation>
        <location evidence="1">Membrane</location>
        <topology evidence="1">Multi-pass membrane protein</topology>
    </subcellularLocation>
</comment>
<dbReference type="Proteomes" id="UP000321570">
    <property type="component" value="Unassembled WGS sequence"/>
</dbReference>
<dbReference type="EMBL" id="CABIJS010000008">
    <property type="protein sequence ID" value="VUZ38859.1"/>
    <property type="molecule type" value="Genomic_DNA"/>
</dbReference>
<keyword evidence="4 5" id="KW-0472">Membrane</keyword>
<dbReference type="InterPro" id="IPR006214">
    <property type="entry name" value="Bax_inhibitor_1-related"/>
</dbReference>
<evidence type="ECO:0000256" key="2">
    <source>
        <dbReference type="ARBA" id="ARBA00022692"/>
    </source>
</evidence>
<keyword evidence="3 5" id="KW-1133">Transmembrane helix</keyword>
<evidence type="ECO:0008006" key="8">
    <source>
        <dbReference type="Google" id="ProtNLM"/>
    </source>
</evidence>
<organism evidence="6 7">
    <name type="scientific">Hymenolepis diminuta</name>
    <name type="common">Rat tapeworm</name>
    <dbReference type="NCBI Taxonomy" id="6216"/>
    <lineage>
        <taxon>Eukaryota</taxon>
        <taxon>Metazoa</taxon>
        <taxon>Spiralia</taxon>
        <taxon>Lophotrochozoa</taxon>
        <taxon>Platyhelminthes</taxon>
        <taxon>Cestoda</taxon>
        <taxon>Eucestoda</taxon>
        <taxon>Cyclophyllidea</taxon>
        <taxon>Hymenolepididae</taxon>
        <taxon>Hymenolepis</taxon>
    </lineage>
</organism>
<gene>
    <name evidence="6" type="ORF">WMSIL1_LOCUS259</name>
</gene>
<evidence type="ECO:0000256" key="4">
    <source>
        <dbReference type="ARBA" id="ARBA00023136"/>
    </source>
</evidence>
<feature type="transmembrane region" description="Helical" evidence="5">
    <location>
        <begin position="181"/>
        <end position="201"/>
    </location>
</feature>
<protein>
    <recommendedName>
        <fullName evidence="8">Growth hormone-inducible transmembrane protein</fullName>
    </recommendedName>
</protein>
<keyword evidence="7" id="KW-1185">Reference proteome</keyword>
<feature type="transmembrane region" description="Helical" evidence="5">
    <location>
        <begin position="238"/>
        <end position="256"/>
    </location>
</feature>
<evidence type="ECO:0000256" key="5">
    <source>
        <dbReference type="RuleBase" id="RU004379"/>
    </source>
</evidence>
<feature type="transmembrane region" description="Helical" evidence="5">
    <location>
        <begin position="263"/>
        <end position="283"/>
    </location>
</feature>
<evidence type="ECO:0000313" key="7">
    <source>
        <dbReference type="Proteomes" id="UP000321570"/>
    </source>
</evidence>
<comment type="similarity">
    <text evidence="5">Belongs to the BI1 family.</text>
</comment>
<evidence type="ECO:0000256" key="1">
    <source>
        <dbReference type="ARBA" id="ARBA00004141"/>
    </source>
</evidence>
<sequence length="349" mass="36916">MNLTYPFCRQSARLFSKANAFRMTTRDFNSSNLLLASLRNRMGKIRQTENRTPFMRTEAVSIDSGRALILGGAAVGLGGLCLYGIYGGNKTNSLSALDRAAVWPEYVRQRIHSTYAYLAGGASVAAASAIALVRSPTFIRAMAGGGMMAPIVMLAASVGAGFVCQMIPYPVDGSKLNSKHAAWLVYAVSLGGMIAPICLVGGPILTRAAIYTAGIVGGLSAVAVSAPSDRFLRWGGPLAIGLGVVFVSSLGSLFLSPMGRLGAGLYGISLYGGLLLFSGFLLYDTQIVINRAEQHPPPIAHLYKSPADVPANIVPTFDPINNSIKILLDTINIFVRIVAIFANGGQRRK</sequence>